<feature type="transmembrane region" description="Helical" evidence="1">
    <location>
        <begin position="92"/>
        <end position="114"/>
    </location>
</feature>
<protein>
    <submittedName>
        <fullName evidence="2">SdpI family protein</fullName>
    </submittedName>
</protein>
<organism evidence="2 3">
    <name type="scientific">Candidatus Eisenbergiella pullistercoris</name>
    <dbReference type="NCBI Taxonomy" id="2838555"/>
    <lineage>
        <taxon>Bacteria</taxon>
        <taxon>Bacillati</taxon>
        <taxon>Bacillota</taxon>
        <taxon>Clostridia</taxon>
        <taxon>Lachnospirales</taxon>
        <taxon>Lachnospiraceae</taxon>
        <taxon>Eisenbergiella</taxon>
    </lineage>
</organism>
<proteinExistence type="predicted"/>
<keyword evidence="1" id="KW-1133">Transmembrane helix</keyword>
<accession>A0A9D1YQ66</accession>
<name>A0A9D1YQ66_9FIRM</name>
<comment type="caution">
    <text evidence="2">The sequence shown here is derived from an EMBL/GenBank/DDBJ whole genome shotgun (WGS) entry which is preliminary data.</text>
</comment>
<reference evidence="2" key="1">
    <citation type="journal article" date="2021" name="PeerJ">
        <title>Extensive microbial diversity within the chicken gut microbiome revealed by metagenomics and culture.</title>
        <authorList>
            <person name="Gilroy R."/>
            <person name="Ravi A."/>
            <person name="Getino M."/>
            <person name="Pursley I."/>
            <person name="Horton D.L."/>
            <person name="Alikhan N.F."/>
            <person name="Baker D."/>
            <person name="Gharbi K."/>
            <person name="Hall N."/>
            <person name="Watson M."/>
            <person name="Adriaenssens E.M."/>
            <person name="Foster-Nyarko E."/>
            <person name="Jarju S."/>
            <person name="Secka A."/>
            <person name="Antonio M."/>
            <person name="Oren A."/>
            <person name="Chaudhuri R.R."/>
            <person name="La Ragione R."/>
            <person name="Hildebrand F."/>
            <person name="Pallen M.J."/>
        </authorList>
    </citation>
    <scope>NUCLEOTIDE SEQUENCE</scope>
    <source>
        <strain evidence="2">ChiSxjej3B15-24422</strain>
    </source>
</reference>
<feature type="transmembrane region" description="Helical" evidence="1">
    <location>
        <begin position="61"/>
        <end position="80"/>
    </location>
</feature>
<dbReference type="EMBL" id="DXDD01000129">
    <property type="protein sequence ID" value="HIY61085.1"/>
    <property type="molecule type" value="Genomic_DNA"/>
</dbReference>
<dbReference type="AlphaFoldDB" id="A0A9D1YQ66"/>
<evidence type="ECO:0000313" key="2">
    <source>
        <dbReference type="EMBL" id="HIY61085.1"/>
    </source>
</evidence>
<gene>
    <name evidence="2" type="ORF">H9831_10485</name>
</gene>
<feature type="transmembrane region" description="Helical" evidence="1">
    <location>
        <begin position="6"/>
        <end position="26"/>
    </location>
</feature>
<evidence type="ECO:0000313" key="3">
    <source>
        <dbReference type="Proteomes" id="UP000824007"/>
    </source>
</evidence>
<dbReference type="Pfam" id="PF13630">
    <property type="entry name" value="SdpI"/>
    <property type="match status" value="1"/>
</dbReference>
<keyword evidence="1" id="KW-0472">Membrane</keyword>
<evidence type="ECO:0000256" key="1">
    <source>
        <dbReference type="SAM" id="Phobius"/>
    </source>
</evidence>
<reference evidence="2" key="2">
    <citation type="submission" date="2021-04" db="EMBL/GenBank/DDBJ databases">
        <authorList>
            <person name="Gilroy R."/>
        </authorList>
    </citation>
    <scope>NUCLEOTIDE SEQUENCE</scope>
    <source>
        <strain evidence="2">ChiSxjej3B15-24422</strain>
    </source>
</reference>
<dbReference type="Proteomes" id="UP000824007">
    <property type="component" value="Unassembled WGS sequence"/>
</dbReference>
<keyword evidence="1" id="KW-0812">Transmembrane</keyword>
<sequence>MGFWIFMLLMDLLIPITMIILGKRFLKHPPAEINALYGYRTPMSMKNWDTWEFAHRYCGRIWHVCGWVMLPVTAIFLLPVMGKSKDCVETAGGILCVVQILLLTGSIFSTEAALRRRFDRNGKRR</sequence>
<dbReference type="InterPro" id="IPR025962">
    <property type="entry name" value="SdpI/YhfL"/>
</dbReference>